<feature type="region of interest" description="Disordered" evidence="1">
    <location>
        <begin position="1"/>
        <end position="21"/>
    </location>
</feature>
<comment type="caution">
    <text evidence="2">The sequence shown here is derived from an EMBL/GenBank/DDBJ whole genome shotgun (WGS) entry which is preliminary data.</text>
</comment>
<dbReference type="RefSeq" id="WP_169159896.1">
    <property type="nucleotide sequence ID" value="NZ_JABBFW010000004.1"/>
</dbReference>
<evidence type="ECO:0000313" key="3">
    <source>
        <dbReference type="Proteomes" id="UP000574067"/>
    </source>
</evidence>
<dbReference type="EMBL" id="JABBFW010000004">
    <property type="protein sequence ID" value="NML14996.1"/>
    <property type="molecule type" value="Genomic_DNA"/>
</dbReference>
<keyword evidence="3" id="KW-1185">Reference proteome</keyword>
<protein>
    <submittedName>
        <fullName evidence="2">Uncharacterized protein</fullName>
    </submittedName>
</protein>
<dbReference type="AlphaFoldDB" id="A0A848F8A4"/>
<accession>A0A848F8A4</accession>
<organism evidence="2 3">
    <name type="scientific">Azohydromonas caseinilytica</name>
    <dbReference type="NCBI Taxonomy" id="2728836"/>
    <lineage>
        <taxon>Bacteria</taxon>
        <taxon>Pseudomonadati</taxon>
        <taxon>Pseudomonadota</taxon>
        <taxon>Betaproteobacteria</taxon>
        <taxon>Burkholderiales</taxon>
        <taxon>Sphaerotilaceae</taxon>
        <taxon>Azohydromonas</taxon>
    </lineage>
</organism>
<evidence type="ECO:0000256" key="1">
    <source>
        <dbReference type="SAM" id="MobiDB-lite"/>
    </source>
</evidence>
<evidence type="ECO:0000313" key="2">
    <source>
        <dbReference type="EMBL" id="NML14996.1"/>
    </source>
</evidence>
<gene>
    <name evidence="2" type="ORF">HHL10_08405</name>
</gene>
<sequence>MAVERHLVFSRPRPALPHDEATSKGFREGLRATPPSGAAQGLVRWAFQLMQRTDAVMSAETGKT</sequence>
<name>A0A848F8A4_9BURK</name>
<proteinExistence type="predicted"/>
<dbReference type="Proteomes" id="UP000574067">
    <property type="component" value="Unassembled WGS sequence"/>
</dbReference>
<reference evidence="2 3" key="1">
    <citation type="submission" date="2020-04" db="EMBL/GenBank/DDBJ databases">
        <title>Azohydromonas sp. isolated from soil.</title>
        <authorList>
            <person name="Dahal R.H."/>
        </authorList>
    </citation>
    <scope>NUCLEOTIDE SEQUENCE [LARGE SCALE GENOMIC DNA]</scope>
    <source>
        <strain evidence="2 3">G-1-1-14</strain>
    </source>
</reference>